<dbReference type="AlphaFoldDB" id="A0A2T0LN93"/>
<organism evidence="4 5">
    <name type="scientific">Prauserella shujinwangii</name>
    <dbReference type="NCBI Taxonomy" id="1453103"/>
    <lineage>
        <taxon>Bacteria</taxon>
        <taxon>Bacillati</taxon>
        <taxon>Actinomycetota</taxon>
        <taxon>Actinomycetes</taxon>
        <taxon>Pseudonocardiales</taxon>
        <taxon>Pseudonocardiaceae</taxon>
        <taxon>Prauserella</taxon>
    </lineage>
</organism>
<name>A0A2T0LN93_9PSEU</name>
<feature type="signal peptide" evidence="2">
    <location>
        <begin position="1"/>
        <end position="30"/>
    </location>
</feature>
<feature type="domain" description="LTD" evidence="3">
    <location>
        <begin position="26"/>
        <end position="165"/>
    </location>
</feature>
<dbReference type="Proteomes" id="UP000238362">
    <property type="component" value="Unassembled WGS sequence"/>
</dbReference>
<dbReference type="InterPro" id="IPR001322">
    <property type="entry name" value="Lamin_tail_dom"/>
</dbReference>
<keyword evidence="2" id="KW-0732">Signal</keyword>
<dbReference type="InterPro" id="IPR036691">
    <property type="entry name" value="Endo/exonu/phosph_ase_sf"/>
</dbReference>
<dbReference type="InterPro" id="IPR005135">
    <property type="entry name" value="Endo/exonuclease/phosphatase"/>
</dbReference>
<accession>A0A2T0LN93</accession>
<dbReference type="PROSITE" id="PS51841">
    <property type="entry name" value="LTD"/>
    <property type="match status" value="1"/>
</dbReference>
<dbReference type="Pfam" id="PF03372">
    <property type="entry name" value="Exo_endo_phos"/>
    <property type="match status" value="1"/>
</dbReference>
<dbReference type="PROSITE" id="PS51318">
    <property type="entry name" value="TAT"/>
    <property type="match status" value="1"/>
</dbReference>
<comment type="caution">
    <text evidence="4">The sequence shown here is derived from an EMBL/GenBank/DDBJ whole genome shotgun (WGS) entry which is preliminary data.</text>
</comment>
<dbReference type="GO" id="GO:0003824">
    <property type="term" value="F:catalytic activity"/>
    <property type="evidence" value="ECO:0007669"/>
    <property type="project" value="InterPro"/>
</dbReference>
<dbReference type="InterPro" id="IPR006311">
    <property type="entry name" value="TAT_signal"/>
</dbReference>
<dbReference type="CDD" id="cd10283">
    <property type="entry name" value="MnuA_DNase1-like"/>
    <property type="match status" value="1"/>
</dbReference>
<evidence type="ECO:0000259" key="3">
    <source>
        <dbReference type="PROSITE" id="PS51841"/>
    </source>
</evidence>
<feature type="region of interest" description="Disordered" evidence="1">
    <location>
        <begin position="194"/>
        <end position="220"/>
    </location>
</feature>
<evidence type="ECO:0000313" key="4">
    <source>
        <dbReference type="EMBL" id="PRX44667.1"/>
    </source>
</evidence>
<dbReference type="CDD" id="cd04486">
    <property type="entry name" value="YhcR_OBF_like"/>
    <property type="match status" value="1"/>
</dbReference>
<evidence type="ECO:0000313" key="5">
    <source>
        <dbReference type="Proteomes" id="UP000238362"/>
    </source>
</evidence>
<proteinExistence type="predicted"/>
<evidence type="ECO:0000256" key="2">
    <source>
        <dbReference type="SAM" id="SignalP"/>
    </source>
</evidence>
<gene>
    <name evidence="4" type="ORF">B0I33_111180</name>
</gene>
<feature type="chain" id="PRO_5015568779" description="LTD domain-containing protein" evidence="2">
    <location>
        <begin position="31"/>
        <end position="798"/>
    </location>
</feature>
<reference evidence="4 5" key="1">
    <citation type="submission" date="2018-03" db="EMBL/GenBank/DDBJ databases">
        <title>Genomic Encyclopedia of Type Strains, Phase III (KMG-III): the genomes of soil and plant-associated and newly described type strains.</title>
        <authorList>
            <person name="Whitman W."/>
        </authorList>
    </citation>
    <scope>NUCLEOTIDE SEQUENCE [LARGE SCALE GENOMIC DNA]</scope>
    <source>
        <strain evidence="4 5">CGMCC 4.7125</strain>
    </source>
</reference>
<keyword evidence="5" id="KW-1185">Reference proteome</keyword>
<dbReference type="PANTHER" id="PTHR42834:SF1">
    <property type="entry name" value="ENDONUCLEASE_EXONUCLEASE_PHOSPHATASE FAMILY PROTEIN (AFU_ORTHOLOGUE AFUA_3G09210)"/>
    <property type="match status" value="1"/>
</dbReference>
<dbReference type="EMBL" id="PVNH01000011">
    <property type="protein sequence ID" value="PRX44667.1"/>
    <property type="molecule type" value="Genomic_DNA"/>
</dbReference>
<protein>
    <recommendedName>
        <fullName evidence="3">LTD domain-containing protein</fullName>
    </recommendedName>
</protein>
<dbReference type="Gene3D" id="3.60.10.10">
    <property type="entry name" value="Endonuclease/exonuclease/phosphatase"/>
    <property type="match status" value="1"/>
</dbReference>
<sequence length="798" mass="84043">MTSSLRRATIAGGTALAATLALVTAPGAGAAPSTAAVVAEVYGGGGNAGATLTNDFVELANAGATTVNLAGLSVQYLPGSPSASSRWQSTPLTGGVEPGGRYLVAEGRGAAGTVELPTPDATGGIAMSASSGTVALVTGTEPLTCRTVAGCAAEPRIVDLVGYGGATVREGAPVPGASNTASVARDALTDTDDNAADFAAGEPTPTNAAGDTTGGPEPEPVATRIYEVQGTTRLSPLDGELVSVPGVVTALRTFGSSRGFWLQDPDPDTDPRTSEALFVYTGSTTPAVAPGDTLTVTGTVQEYYPDNPATSDFQSLTELTGARWTVESRGGAVPEPLAVGPDTVPGTLAPQPGGNIEELPLRPGTYALDFWESHESELVQVSDVRLVSRSTDYNELYVTTKPDEHPSARGGTLYLGYDRPNTGILKIESLIPFSQRPFPTANTGDVLTGVTSGPVEYDRFGGHTLLASVLGEVKDNGLERETTRKQRRGELAVATYNVENLFAADAQAKFDALAEGVVEHLATPDIVTLEEVQDNNGPSGNGDGVVAADETLRRFTDAIVAAGGPRYEWRQIDPRDRTDGGQPGGNIRVGFLFNPHRVSFVDRPGGDATTAVEVERTRRGARLSISPGRVDPLDPAWEDSRKPLAGEFVFRGRTVFVVANHFASKGGDQPLHGRFQPPTRHSEEQRLRQARVLRGFVDELLAADPRANVVVAGDLNDFPFSPTLRTLTEGGALEALIDTLPENERYSYVYEGNSQVLDHILVSRAPRRVDYDVVHINAEFAEQASDHDPQIVRFIPRG</sequence>
<dbReference type="PANTHER" id="PTHR42834">
    <property type="entry name" value="ENDONUCLEASE/EXONUCLEASE/PHOSPHATASE FAMILY PROTEIN (AFU_ORTHOLOGUE AFUA_3G09210)"/>
    <property type="match status" value="1"/>
</dbReference>
<evidence type="ECO:0000256" key="1">
    <source>
        <dbReference type="SAM" id="MobiDB-lite"/>
    </source>
</evidence>
<dbReference type="SUPFAM" id="SSF56219">
    <property type="entry name" value="DNase I-like"/>
    <property type="match status" value="1"/>
</dbReference>